<comment type="caution">
    <text evidence="2">The sequence shown here is derived from an EMBL/GenBank/DDBJ whole genome shotgun (WGS) entry which is preliminary data.</text>
</comment>
<proteinExistence type="predicted"/>
<name>A0A8T0WGX8_PANVG</name>
<protein>
    <submittedName>
        <fullName evidence="2">Uncharacterized protein</fullName>
    </submittedName>
</protein>
<dbReference type="EMBL" id="CM029039">
    <property type="protein sequence ID" value="KAG2642409.1"/>
    <property type="molecule type" value="Genomic_DNA"/>
</dbReference>
<dbReference type="Proteomes" id="UP000823388">
    <property type="component" value="Chromosome 2K"/>
</dbReference>
<gene>
    <name evidence="2" type="ORF">PVAP13_2KG273944</name>
</gene>
<feature type="compositionally biased region" description="Low complexity" evidence="1">
    <location>
        <begin position="1"/>
        <end position="24"/>
    </location>
</feature>
<feature type="region of interest" description="Disordered" evidence="1">
    <location>
        <begin position="1"/>
        <end position="220"/>
    </location>
</feature>
<evidence type="ECO:0000256" key="1">
    <source>
        <dbReference type="SAM" id="MobiDB-lite"/>
    </source>
</evidence>
<accession>A0A8T0WGX8</accession>
<feature type="compositionally biased region" description="Polar residues" evidence="1">
    <location>
        <begin position="177"/>
        <end position="187"/>
    </location>
</feature>
<keyword evidence="3" id="KW-1185">Reference proteome</keyword>
<organism evidence="2 3">
    <name type="scientific">Panicum virgatum</name>
    <name type="common">Blackwell switchgrass</name>
    <dbReference type="NCBI Taxonomy" id="38727"/>
    <lineage>
        <taxon>Eukaryota</taxon>
        <taxon>Viridiplantae</taxon>
        <taxon>Streptophyta</taxon>
        <taxon>Embryophyta</taxon>
        <taxon>Tracheophyta</taxon>
        <taxon>Spermatophyta</taxon>
        <taxon>Magnoliopsida</taxon>
        <taxon>Liliopsida</taxon>
        <taxon>Poales</taxon>
        <taxon>Poaceae</taxon>
        <taxon>PACMAD clade</taxon>
        <taxon>Panicoideae</taxon>
        <taxon>Panicodae</taxon>
        <taxon>Paniceae</taxon>
        <taxon>Panicinae</taxon>
        <taxon>Panicum</taxon>
        <taxon>Panicum sect. Hiantes</taxon>
    </lineage>
</organism>
<dbReference type="AlphaFoldDB" id="A0A8T0WGX8"/>
<sequence>MPPRCLSSPSPSPISLPLHSLDPPQHGEGAPQTPHGRDARRRGGRPSCRGSPMLRGSAPSPLPVSPSLELRLPPASPNRATSRRRAVSSRAVSRLQALRPPRSAHLRPPLRSSSGCLQPPRTAPPMRVHASPLRHPRRASPPTSSRALTAARLLGFLPRSPTPPPTPTSRCPRSGRQHPQSGASTMIRSDPWPPLSAPDSASPRDRHATELAPSSASRYRVKSLIRTSGSAGGGQSARGVEPWTGGRRSLGGGLLAGRIEGMEVALWESRRAATARCMEEMTGAAGFVWRVSCYIKALWRGMWPSPLPPRSRHHCPLYHEPERASGVEVPTCSKH</sequence>
<reference evidence="2" key="1">
    <citation type="submission" date="2020-05" db="EMBL/GenBank/DDBJ databases">
        <title>WGS assembly of Panicum virgatum.</title>
        <authorList>
            <person name="Lovell J.T."/>
            <person name="Jenkins J."/>
            <person name="Shu S."/>
            <person name="Juenger T.E."/>
            <person name="Schmutz J."/>
        </authorList>
    </citation>
    <scope>NUCLEOTIDE SEQUENCE</scope>
    <source>
        <strain evidence="2">AP13</strain>
    </source>
</reference>
<evidence type="ECO:0000313" key="3">
    <source>
        <dbReference type="Proteomes" id="UP000823388"/>
    </source>
</evidence>
<evidence type="ECO:0000313" key="2">
    <source>
        <dbReference type="EMBL" id="KAG2642409.1"/>
    </source>
</evidence>